<feature type="domain" description="FAD-binding PCMH-type" evidence="1">
    <location>
        <begin position="1"/>
        <end position="254"/>
    </location>
</feature>
<dbReference type="Pfam" id="PF00941">
    <property type="entry name" value="FAD_binding_5"/>
    <property type="match status" value="1"/>
</dbReference>
<reference evidence="2" key="1">
    <citation type="submission" date="2019-08" db="EMBL/GenBank/DDBJ databases">
        <authorList>
            <person name="Kucharzyk K."/>
            <person name="Murdoch R.W."/>
            <person name="Higgins S."/>
            <person name="Loffler F."/>
        </authorList>
    </citation>
    <scope>NUCLEOTIDE SEQUENCE</scope>
</reference>
<dbReference type="InterPro" id="IPR051312">
    <property type="entry name" value="Diverse_Substr_Oxidored"/>
</dbReference>
<dbReference type="AlphaFoldDB" id="A0A644ZKK7"/>
<evidence type="ECO:0000313" key="2">
    <source>
        <dbReference type="EMBL" id="MPM41336.1"/>
    </source>
</evidence>
<dbReference type="SUPFAM" id="SSF56176">
    <property type="entry name" value="FAD-binding/transporter-associated domain-like"/>
    <property type="match status" value="1"/>
</dbReference>
<comment type="caution">
    <text evidence="2">The sequence shown here is derived from an EMBL/GenBank/DDBJ whole genome shotgun (WGS) entry which is preliminary data.</text>
</comment>
<sequence length="319" mass="34739">MNYFPTSPLQAATYSDAAFAGGCTDLMPLFKNQVRDDPNLVFLSQIPALGDIREDGDRISVGAAAILTDIAESALILSRLPALAQAAAAVASLQIRNIATVGGNIMQDRRCIYFNQSAGWRSALPTCFKTGGGMCHQIPNSPVCRAIYYSDVATALLTYDAHVEYLENGALQSAPLQELLHRHCQANGLACRNHLKILITRFLIDQPPRGERSGFYKYAMRTSIDFPLINFALRCGGSRPPKLVSGAVAPEPVVLEKTAMLLKSSMADDEILAACQAELKSLAMPIVEACISPVRKRDLYVQLFPLLSLRKKQPETSEP</sequence>
<dbReference type="GO" id="GO:0071949">
    <property type="term" value="F:FAD binding"/>
    <property type="evidence" value="ECO:0007669"/>
    <property type="project" value="InterPro"/>
</dbReference>
<dbReference type="InterPro" id="IPR036318">
    <property type="entry name" value="FAD-bd_PCMH-like_sf"/>
</dbReference>
<dbReference type="EMBL" id="VSSQ01009334">
    <property type="protein sequence ID" value="MPM41336.1"/>
    <property type="molecule type" value="Genomic_DNA"/>
</dbReference>
<organism evidence="2">
    <name type="scientific">bioreactor metagenome</name>
    <dbReference type="NCBI Taxonomy" id="1076179"/>
    <lineage>
        <taxon>unclassified sequences</taxon>
        <taxon>metagenomes</taxon>
        <taxon>ecological metagenomes</taxon>
    </lineage>
</organism>
<dbReference type="PANTHER" id="PTHR42659">
    <property type="entry name" value="XANTHINE DEHYDROGENASE SUBUNIT C-RELATED"/>
    <property type="match status" value="1"/>
</dbReference>
<dbReference type="InterPro" id="IPR016166">
    <property type="entry name" value="FAD-bd_PCMH"/>
</dbReference>
<dbReference type="Gene3D" id="3.30.465.10">
    <property type="match status" value="1"/>
</dbReference>
<dbReference type="InterPro" id="IPR036683">
    <property type="entry name" value="CO_DH_flav_C_dom_sf"/>
</dbReference>
<name>A0A644ZKK7_9ZZZZ</name>
<accession>A0A644ZKK7</accession>
<dbReference type="PROSITE" id="PS51387">
    <property type="entry name" value="FAD_PCMH"/>
    <property type="match status" value="1"/>
</dbReference>
<dbReference type="GO" id="GO:0016491">
    <property type="term" value="F:oxidoreductase activity"/>
    <property type="evidence" value="ECO:0007669"/>
    <property type="project" value="InterPro"/>
</dbReference>
<gene>
    <name evidence="2" type="ORF">SDC9_87988</name>
</gene>
<dbReference type="SUPFAM" id="SSF55447">
    <property type="entry name" value="CO dehydrogenase flavoprotein C-terminal domain-like"/>
    <property type="match status" value="1"/>
</dbReference>
<dbReference type="InterPro" id="IPR016169">
    <property type="entry name" value="FAD-bd_PCMH_sub2"/>
</dbReference>
<dbReference type="Gene3D" id="3.30.390.50">
    <property type="entry name" value="CO dehydrogenase flavoprotein, C-terminal domain"/>
    <property type="match status" value="1"/>
</dbReference>
<protein>
    <recommendedName>
        <fullName evidence="1">FAD-binding PCMH-type domain-containing protein</fullName>
    </recommendedName>
</protein>
<dbReference type="InterPro" id="IPR002346">
    <property type="entry name" value="Mopterin_DH_FAD-bd"/>
</dbReference>
<dbReference type="PANTHER" id="PTHR42659:SF9">
    <property type="entry name" value="XANTHINE DEHYDROGENASE FAD-BINDING SUBUNIT XDHB-RELATED"/>
    <property type="match status" value="1"/>
</dbReference>
<evidence type="ECO:0000259" key="1">
    <source>
        <dbReference type="PROSITE" id="PS51387"/>
    </source>
</evidence>
<proteinExistence type="predicted"/>